<reference evidence="15 16" key="1">
    <citation type="submission" date="2018-09" db="EMBL/GenBank/DDBJ databases">
        <title>A clostridial neurotoxin that targets Anopheles mosquitoes.</title>
        <authorList>
            <person name="Contreras E."/>
            <person name="Masuyer G."/>
            <person name="Qureshi N."/>
            <person name="Chawla S."/>
            <person name="Lim H.L."/>
            <person name="Chen J."/>
            <person name="Stenmark P."/>
            <person name="Gill S."/>
        </authorList>
    </citation>
    <scope>NUCLEOTIDE SEQUENCE [LARGE SCALE GENOMIC DNA]</scope>
    <source>
        <strain evidence="15 16">Cbm</strain>
    </source>
</reference>
<dbReference type="Gene3D" id="3.40.50.2000">
    <property type="entry name" value="Glycogen Phosphorylase B"/>
    <property type="match status" value="2"/>
</dbReference>
<keyword evidence="9 10" id="KW-0961">Cell wall biogenesis/degradation</keyword>
<dbReference type="NCBIfam" id="TIGR01133">
    <property type="entry name" value="murG"/>
    <property type="match status" value="1"/>
</dbReference>
<evidence type="ECO:0000256" key="11">
    <source>
        <dbReference type="SAM" id="MobiDB-lite"/>
    </source>
</evidence>
<feature type="binding site" evidence="10">
    <location>
        <position position="168"/>
    </location>
    <ligand>
        <name>UDP-N-acetyl-alpha-D-glucosamine</name>
        <dbReference type="ChEBI" id="CHEBI:57705"/>
    </ligand>
</feature>
<keyword evidence="1 10" id="KW-1003">Cell membrane</keyword>
<evidence type="ECO:0000313" key="16">
    <source>
        <dbReference type="Proteomes" id="UP000326961"/>
    </source>
</evidence>
<evidence type="ECO:0000256" key="3">
    <source>
        <dbReference type="ARBA" id="ARBA00022676"/>
    </source>
</evidence>
<dbReference type="GO" id="GO:0071555">
    <property type="term" value="P:cell wall organization"/>
    <property type="evidence" value="ECO:0007669"/>
    <property type="project" value="UniProtKB-KW"/>
</dbReference>
<comment type="pathway">
    <text evidence="10">Cell wall biogenesis; peptidoglycan biosynthesis.</text>
</comment>
<organism evidence="15 16">
    <name type="scientific">Paraclostridium bifermentans</name>
    <name type="common">Clostridium bifermentans</name>
    <dbReference type="NCBI Taxonomy" id="1490"/>
    <lineage>
        <taxon>Bacteria</taxon>
        <taxon>Bacillati</taxon>
        <taxon>Bacillota</taxon>
        <taxon>Clostridia</taxon>
        <taxon>Peptostreptococcales</taxon>
        <taxon>Peptostreptococcaceae</taxon>
        <taxon>Paraclostridium</taxon>
    </lineage>
</organism>
<dbReference type="Proteomes" id="UP000573963">
    <property type="component" value="Unassembled WGS sequence"/>
</dbReference>
<reference evidence="14 17" key="2">
    <citation type="submission" date="2020-04" db="EMBL/GenBank/DDBJ databases">
        <authorList>
            <person name="Hitch T.C.A."/>
            <person name="Wylensek D."/>
            <person name="Clavel T."/>
        </authorList>
    </citation>
    <scope>NUCLEOTIDE SEQUENCE [LARGE SCALE GENOMIC DNA]</scope>
    <source>
        <strain evidence="14 17">Med78_4-601-WT-2</strain>
    </source>
</reference>
<comment type="function">
    <text evidence="10">Cell wall formation. Catalyzes the transfer of a GlcNAc subunit on undecaprenyl-pyrophosphoryl-MurNAc-pentapeptide (lipid intermediate I) to form undecaprenyl-pyrophosphoryl-MurNAc-(pentapeptide)GlcNAc (lipid intermediate II).</text>
</comment>
<evidence type="ECO:0000313" key="14">
    <source>
        <dbReference type="EMBL" id="NME07940.1"/>
    </source>
</evidence>
<evidence type="ECO:0000256" key="2">
    <source>
        <dbReference type="ARBA" id="ARBA00022618"/>
    </source>
</evidence>
<dbReference type="AlphaFoldDB" id="A0A5P3XHR3"/>
<evidence type="ECO:0000256" key="10">
    <source>
        <dbReference type="HAMAP-Rule" id="MF_00033"/>
    </source>
</evidence>
<dbReference type="RefSeq" id="WP_021429984.1">
    <property type="nucleotide sequence ID" value="NZ_BROK01000078.1"/>
</dbReference>
<comment type="similarity">
    <text evidence="10">Belongs to the glycosyltransferase 28 family. MurG subfamily.</text>
</comment>
<evidence type="ECO:0000256" key="7">
    <source>
        <dbReference type="ARBA" id="ARBA00023136"/>
    </source>
</evidence>
<evidence type="ECO:0000259" key="12">
    <source>
        <dbReference type="Pfam" id="PF03033"/>
    </source>
</evidence>
<comment type="subcellular location">
    <subcellularLocation>
        <location evidence="10">Cell membrane</location>
        <topology evidence="10">Peripheral membrane protein</topology>
        <orientation evidence="10">Cytoplasmic side</orientation>
    </subcellularLocation>
</comment>
<dbReference type="PANTHER" id="PTHR21015:SF22">
    <property type="entry name" value="GLYCOSYLTRANSFERASE"/>
    <property type="match status" value="1"/>
</dbReference>
<evidence type="ECO:0000313" key="17">
    <source>
        <dbReference type="Proteomes" id="UP000573963"/>
    </source>
</evidence>
<feature type="binding site" evidence="10">
    <location>
        <begin position="10"/>
        <end position="12"/>
    </location>
    <ligand>
        <name>UDP-N-acetyl-alpha-D-glucosamine</name>
        <dbReference type="ChEBI" id="CHEBI:57705"/>
    </ligand>
</feature>
<keyword evidence="3 10" id="KW-0328">Glycosyltransferase</keyword>
<dbReference type="CDD" id="cd03785">
    <property type="entry name" value="GT28_MurG"/>
    <property type="match status" value="1"/>
</dbReference>
<feature type="domain" description="Glycosyl transferase family 28 C-terminal" evidence="13">
    <location>
        <begin position="191"/>
        <end position="354"/>
    </location>
</feature>
<feature type="binding site" evidence="10">
    <location>
        <position position="298"/>
    </location>
    <ligand>
        <name>UDP-N-acetyl-alpha-D-glucosamine</name>
        <dbReference type="ChEBI" id="CHEBI:57705"/>
    </ligand>
</feature>
<protein>
    <recommendedName>
        <fullName evidence="10">UDP-N-acetylglucosamine--N-acetylmuramyl-(pentapeptide) pyrophosphoryl-undecaprenol N-acetylglucosamine transferase</fullName>
        <ecNumber evidence="10">2.4.1.227</ecNumber>
    </recommendedName>
    <alternativeName>
        <fullName evidence="10">Undecaprenyl-PP-MurNAc-pentapeptide-UDPGlcNAc GlcNAc transferase</fullName>
    </alternativeName>
</protein>
<proteinExistence type="inferred from homology"/>
<dbReference type="GO" id="GO:0009252">
    <property type="term" value="P:peptidoglycan biosynthetic process"/>
    <property type="evidence" value="ECO:0007669"/>
    <property type="project" value="UniProtKB-UniRule"/>
</dbReference>
<keyword evidence="8 10" id="KW-0131">Cell cycle</keyword>
<keyword evidence="5 10" id="KW-0133">Cell shape</keyword>
<dbReference type="EC" id="2.4.1.227" evidence="10"/>
<dbReference type="Proteomes" id="UP000326961">
    <property type="component" value="Chromosome"/>
</dbReference>
<evidence type="ECO:0000259" key="13">
    <source>
        <dbReference type="Pfam" id="PF04101"/>
    </source>
</evidence>
<accession>A0A5P3XHR3</accession>
<dbReference type="Pfam" id="PF04101">
    <property type="entry name" value="Glyco_tran_28_C"/>
    <property type="match status" value="1"/>
</dbReference>
<dbReference type="InterPro" id="IPR004276">
    <property type="entry name" value="GlycoTrans_28_N"/>
</dbReference>
<feature type="domain" description="Glycosyltransferase family 28 N-terminal" evidence="12">
    <location>
        <begin position="3"/>
        <end position="142"/>
    </location>
</feature>
<dbReference type="GO" id="GO:0050511">
    <property type="term" value="F:undecaprenyldiphospho-muramoylpentapeptide beta-N-acetylglucosaminyltransferase activity"/>
    <property type="evidence" value="ECO:0007669"/>
    <property type="project" value="UniProtKB-UniRule"/>
</dbReference>
<sequence length="402" mass="44395">MKVLLSGGGTGGHVYPAIAIANKIKEENPDAEIVFVGTEKGIESEIVPKYGYELRTVTVQGFKRKIDFDNVKRVFKLFKGLEQSRRIVKKFKPDVVIGTGGYVSGPVLFNASMGKVPAIIHEQNSFPGVTNKILAKMVTKVLTSFEDSHVRFPEETRNKLVLTGNPVRKEILISKKSNSRRKLGIQEDKKMVLCYGGSGGSRKINDSMKVVIRNLVNEDVAFIYATGKNFYDGFMSDISDLQLKPYQKVVPYLEDMASALAACDIVIGSAGAISLAEITALGKPSIIIPKAYTAENHQEYNAKSIESKGAGIAILEKNLTAETLNDTVFKLLGDRDLLIDMSNASKEIGKPEAIDIIYKEVMEVYNRNNKKPKKEAKVESKDEKISENEVKEVKTIGIKNKK</sequence>
<dbReference type="GeneID" id="67473666"/>
<keyword evidence="4 10" id="KW-0808">Transferase</keyword>
<evidence type="ECO:0000256" key="9">
    <source>
        <dbReference type="ARBA" id="ARBA00023316"/>
    </source>
</evidence>
<evidence type="ECO:0000313" key="15">
    <source>
        <dbReference type="EMBL" id="QEZ69904.1"/>
    </source>
</evidence>
<dbReference type="PANTHER" id="PTHR21015">
    <property type="entry name" value="UDP-N-ACETYLGLUCOSAMINE--N-ACETYLMURAMYL-(PENTAPEPTIDE) PYROPHOSPHORYL-UNDECAPRENOL N-ACETYLGLUCOSAMINE TRANSFERASE 1"/>
    <property type="match status" value="1"/>
</dbReference>
<keyword evidence="7 10" id="KW-0472">Membrane</keyword>
<dbReference type="Pfam" id="PF03033">
    <property type="entry name" value="Glyco_transf_28"/>
    <property type="match status" value="1"/>
</dbReference>
<dbReference type="InterPro" id="IPR007235">
    <property type="entry name" value="Glyco_trans_28_C"/>
</dbReference>
<dbReference type="InterPro" id="IPR006009">
    <property type="entry name" value="GlcNAc_MurG"/>
</dbReference>
<dbReference type="EMBL" id="JABAFD010000001">
    <property type="protein sequence ID" value="NME07940.1"/>
    <property type="molecule type" value="Genomic_DNA"/>
</dbReference>
<dbReference type="GO" id="GO:0051301">
    <property type="term" value="P:cell division"/>
    <property type="evidence" value="ECO:0007669"/>
    <property type="project" value="UniProtKB-KW"/>
</dbReference>
<dbReference type="GO" id="GO:0008360">
    <property type="term" value="P:regulation of cell shape"/>
    <property type="evidence" value="ECO:0007669"/>
    <property type="project" value="UniProtKB-KW"/>
</dbReference>
<dbReference type="GO" id="GO:0005975">
    <property type="term" value="P:carbohydrate metabolic process"/>
    <property type="evidence" value="ECO:0007669"/>
    <property type="project" value="InterPro"/>
</dbReference>
<comment type="catalytic activity">
    <reaction evidence="10">
        <text>di-trans,octa-cis-undecaprenyl diphospho-N-acetyl-alpha-D-muramoyl-L-alanyl-D-glutamyl-meso-2,6-diaminopimeloyl-D-alanyl-D-alanine + UDP-N-acetyl-alpha-D-glucosamine = di-trans,octa-cis-undecaprenyl diphospho-[N-acetyl-alpha-D-glucosaminyl-(1-&gt;4)]-N-acetyl-alpha-D-muramoyl-L-alanyl-D-glutamyl-meso-2,6-diaminopimeloyl-D-alanyl-D-alanine + UDP + H(+)</text>
        <dbReference type="Rhea" id="RHEA:31227"/>
        <dbReference type="ChEBI" id="CHEBI:15378"/>
        <dbReference type="ChEBI" id="CHEBI:57705"/>
        <dbReference type="ChEBI" id="CHEBI:58223"/>
        <dbReference type="ChEBI" id="CHEBI:61387"/>
        <dbReference type="ChEBI" id="CHEBI:61388"/>
        <dbReference type="EC" id="2.4.1.227"/>
    </reaction>
</comment>
<feature type="region of interest" description="Disordered" evidence="11">
    <location>
        <begin position="369"/>
        <end position="390"/>
    </location>
</feature>
<dbReference type="SUPFAM" id="SSF53756">
    <property type="entry name" value="UDP-Glycosyltransferase/glycogen phosphorylase"/>
    <property type="match status" value="1"/>
</dbReference>
<gene>
    <name evidence="10 15" type="primary">murG</name>
    <name evidence="15" type="ORF">D4A35_13800</name>
    <name evidence="14" type="ORF">HF875_00340</name>
</gene>
<feature type="compositionally biased region" description="Basic and acidic residues" evidence="11">
    <location>
        <begin position="375"/>
        <end position="390"/>
    </location>
</feature>
<dbReference type="HAMAP" id="MF_00033">
    <property type="entry name" value="MurG"/>
    <property type="match status" value="1"/>
</dbReference>
<feature type="binding site" evidence="10">
    <location>
        <position position="198"/>
    </location>
    <ligand>
        <name>UDP-N-acetyl-alpha-D-glucosamine</name>
        <dbReference type="ChEBI" id="CHEBI:57705"/>
    </ligand>
</feature>
<dbReference type="GO" id="GO:0005886">
    <property type="term" value="C:plasma membrane"/>
    <property type="evidence" value="ECO:0007669"/>
    <property type="project" value="UniProtKB-SubCell"/>
</dbReference>
<dbReference type="UniPathway" id="UPA00219"/>
<evidence type="ECO:0000256" key="8">
    <source>
        <dbReference type="ARBA" id="ARBA00023306"/>
    </source>
</evidence>
<evidence type="ECO:0000256" key="5">
    <source>
        <dbReference type="ARBA" id="ARBA00022960"/>
    </source>
</evidence>
<evidence type="ECO:0000256" key="4">
    <source>
        <dbReference type="ARBA" id="ARBA00022679"/>
    </source>
</evidence>
<evidence type="ECO:0000256" key="1">
    <source>
        <dbReference type="ARBA" id="ARBA00022475"/>
    </source>
</evidence>
<evidence type="ECO:0000256" key="6">
    <source>
        <dbReference type="ARBA" id="ARBA00022984"/>
    </source>
</evidence>
<comment type="caution">
    <text evidence="10">Lacks conserved residue(s) required for the propagation of feature annotation.</text>
</comment>
<keyword evidence="2 10" id="KW-0132">Cell division</keyword>
<keyword evidence="6 10" id="KW-0573">Peptidoglycan synthesis</keyword>
<dbReference type="EMBL" id="CP032452">
    <property type="protein sequence ID" value="QEZ69904.1"/>
    <property type="molecule type" value="Genomic_DNA"/>
</dbReference>
<name>A0A5P3XHR3_PARBF</name>
<feature type="binding site" evidence="10">
    <location>
        <position position="124"/>
    </location>
    <ligand>
        <name>UDP-N-acetyl-alpha-D-glucosamine</name>
        <dbReference type="ChEBI" id="CHEBI:57705"/>
    </ligand>
</feature>